<evidence type="ECO:0000256" key="1">
    <source>
        <dbReference type="SAM" id="MobiDB-lite"/>
    </source>
</evidence>
<protein>
    <submittedName>
        <fullName evidence="2">Uncharacterized protein</fullName>
    </submittedName>
</protein>
<feature type="compositionally biased region" description="Basic and acidic residues" evidence="1">
    <location>
        <begin position="1564"/>
        <end position="1575"/>
    </location>
</feature>
<reference evidence="4" key="3">
    <citation type="journal article" date="2012" name="PLoS Pathog.">
        <title>Comparative genomics of the apicomplexan parasites Toxoplasma gondii and Neospora caninum: Coccidia differing in host range and transmission strategy.</title>
        <authorList>
            <person name="Reid A.J."/>
            <person name="Vermont S.J."/>
            <person name="Cotton J.A."/>
            <person name="Harris D."/>
            <person name="Hill-Cawthorne G.A."/>
            <person name="Konen-Waisman S."/>
            <person name="Latham S.M."/>
            <person name="Mourier T."/>
            <person name="Norton R."/>
            <person name="Quail M.A."/>
            <person name="Sanders M."/>
            <person name="Shanmugam D."/>
            <person name="Sohal A."/>
            <person name="Wasmuth J.D."/>
            <person name="Brunk B."/>
            <person name="Grigg M.E."/>
            <person name="Howard J.C."/>
            <person name="Parkinson J."/>
            <person name="Roos D.S."/>
            <person name="Trees A.J."/>
            <person name="Berriman M."/>
            <person name="Pain A."/>
            <person name="Wastling J.M."/>
        </authorList>
    </citation>
    <scope>NUCLEOTIDE SEQUENCE [LARGE SCALE GENOMIC DNA]</scope>
    <source>
        <strain evidence="4">Liverpool</strain>
    </source>
</reference>
<feature type="region of interest" description="Disordered" evidence="1">
    <location>
        <begin position="558"/>
        <end position="577"/>
    </location>
</feature>
<dbReference type="VEuPathDB" id="ToxoDB:NCLIV_066010"/>
<dbReference type="Proteomes" id="UP000007494">
    <property type="component" value="Chromosome XII"/>
</dbReference>
<keyword evidence="4" id="KW-1185">Reference proteome</keyword>
<dbReference type="InParanoid" id="F0VR28"/>
<dbReference type="OrthoDB" id="331013at2759"/>
<feature type="region of interest" description="Disordered" evidence="1">
    <location>
        <begin position="412"/>
        <end position="437"/>
    </location>
</feature>
<feature type="compositionally biased region" description="Low complexity" evidence="1">
    <location>
        <begin position="841"/>
        <end position="855"/>
    </location>
</feature>
<organism evidence="2 4">
    <name type="scientific">Neospora caninum (strain Liverpool)</name>
    <dbReference type="NCBI Taxonomy" id="572307"/>
    <lineage>
        <taxon>Eukaryota</taxon>
        <taxon>Sar</taxon>
        <taxon>Alveolata</taxon>
        <taxon>Apicomplexa</taxon>
        <taxon>Conoidasida</taxon>
        <taxon>Coccidia</taxon>
        <taxon>Eucoccidiorida</taxon>
        <taxon>Eimeriorina</taxon>
        <taxon>Sarcocystidae</taxon>
        <taxon>Neospora</taxon>
    </lineage>
</organism>
<feature type="region of interest" description="Disordered" evidence="1">
    <location>
        <begin position="1135"/>
        <end position="1159"/>
    </location>
</feature>
<dbReference type="EMBL" id="FR823393">
    <property type="protein sequence ID" value="CBZ56175.1"/>
    <property type="molecule type" value="Genomic_DNA"/>
</dbReference>
<evidence type="ECO:0000313" key="3">
    <source>
        <dbReference type="EMBL" id="CEL70933.1"/>
    </source>
</evidence>
<dbReference type="OMA" id="CLECWRQ"/>
<sequence length="1654" mass="174662">MASHLCQPASPPLPPSLSHGSVSLASSLCSLPCSPLFLACVVAPDGRAAATYPGGSILLLHRNPQCCTLIPSPRAAPLNSVCSGARGPTSSVFSGEGVCAPTRLLYPCVDASLREKILQLLAVRNTFLASVASPPPSDTVPRRDAKLSHVWTGASSVDSRSHDFRVVPSAHARTRRASGSLPTLAASDFFGDAAPPSPRVTHARASAASPKEAFSLTQFASVVWPALPSETQRTLWTFLQTALSALLRATAAAASVRAGSISASVSHLLHEAQGCLDAAEQALTPCWAVAGVSQARDPSVRVWAVDLVAENRGSAGALPESRDSFFSSLDAFPVDRSLCLGPSSRRRETQPPLQRSGFAVYLELDVSGQFVFTRWPARFSERRKLVPVTSLWAEAGDTDSASLSSELDASLDGGELYGQPAPGEERRHRGSEPSQETVARSLFPEGFADALSLGTPKKSGLEAVPQRNQEPGLTLAYLYEIQEQMLLLEVAAREAAWLPAVRLALATHILRQLQAWGEDLAALELRKDASRPDAGDPTPSLLVFDARKDRAAEGCFRDKPSQWRPAAPATGGGVECRGAHRKCSEAGAREEQDGESLGRSAASRSQQLLQRAVERGCRLSRLLCLLGGLQAAQRDRTPLSSSPFSGAKRQIGADLHVNAASSRDRMDGAFLGSLLAKVPRCAAPGLALEVAPLPTVARVPIACASAGWSEELPLAVEVMRGLHLLSSSGLARSSEAFSNGGGVLSPRSSLPNFGAAAHARLCVPESEGGGSFAEKTCHRPASRVATAPPARERPREAPEEAIAGLWLCRDDCREECVSRMEAGNGFRPGSRPVAPQPMQTPSRAGPGSEPAASPAEGFKMPPSLICVIPSGGVIFARVTGDCGLATRCVCVPTFASTDSLPGTRDSDGKTVTCEESGRSFVSALRSVRRVWLPSKPCTLSNFHSDLSPPCPVPSASQPLRVCTEAPASSVCWCLSDASNWRRRRRTVALQWLPRDRHQENLRRLLNAAELVAHAQLICVRDVDMLGALVMEGAAALIPGLRDAAWNEAAAATAIAEALPAVARRRPEALRGGEPGTYAAQIWGRGQAGTATWGAQAAESKRNDGDDPAALAAGEEALRLLFQALETACRHEDVSPIGSAERRLRPDAASQATNRMRSDERTPAVLGASVAVELRRWQIPGVGVFSLTKKVLSPGFSFALLSAFSRVFSRLSGRGSSGATANFPLGSCSSSAEADAPETPSEFLQCAFPALESSSPLKSAATKLLRPGAPTPPGVRTQGWRHVPQYFSLTGTLAASGFCATLHFSTVQQVVSGARGPFLSLQAAGGGLQASRIPVACEKQRAVYGRPPHLRKASGSVLDAFAGRGASVTEEELDAEFADAGALLERVNLLAKFVSRSADSTGASDVSAKTSFSQRAPLSLSDPLKVRPRLPRGSCRCEGAAATDLPAFASAKSSSPVETGEACVQPAFEESPAQKSSAFREGPGDERDSFRPSWEGSEAPRTFELTAVVVTHVSVVHAPTNSPELLRETSASPVDIAALLAWAKAAAPAAEPQGASGDTWMAGGDAHESRSGDEKAPPTTEAVEQKACAFLNPNVTPAQAEEIRVAIAAALDCLECWRQEQDAGAAEELFGDLNREVLEQSARIERRLRRRGRRT</sequence>
<feature type="region of interest" description="Disordered" evidence="1">
    <location>
        <begin position="1466"/>
        <end position="1495"/>
    </location>
</feature>
<dbReference type="EMBL" id="LN714487">
    <property type="protein sequence ID" value="CEL70933.1"/>
    <property type="molecule type" value="Genomic_DNA"/>
</dbReference>
<accession>F0VR28</accession>
<feature type="region of interest" description="Disordered" evidence="1">
    <location>
        <begin position="1549"/>
        <end position="1579"/>
    </location>
</feature>
<feature type="compositionally biased region" description="Basic and acidic residues" evidence="1">
    <location>
        <begin position="1135"/>
        <end position="1145"/>
    </location>
</feature>
<feature type="region of interest" description="Disordered" evidence="1">
    <location>
        <begin position="823"/>
        <end position="855"/>
    </location>
</feature>
<reference evidence="2" key="1">
    <citation type="submission" date="2011-02" db="EMBL/GenBank/DDBJ databases">
        <authorList>
            <person name="Aslett M."/>
        </authorList>
    </citation>
    <scope>NUCLEOTIDE SEQUENCE</scope>
    <source>
        <strain evidence="2">Liverpool</strain>
    </source>
</reference>
<feature type="region of interest" description="Disordered" evidence="1">
    <location>
        <begin position="772"/>
        <end position="796"/>
    </location>
</feature>
<name>F0VR28_NEOCL</name>
<dbReference type="eggNOG" id="ENOG502QYZG">
    <property type="taxonomic scope" value="Eukaryota"/>
</dbReference>
<evidence type="ECO:0000313" key="2">
    <source>
        <dbReference type="EMBL" id="CBZ56175.1"/>
    </source>
</evidence>
<gene>
    <name evidence="3" type="ORF">BN1204_066010</name>
    <name evidence="2" type="ORF">NCLIV_066010</name>
</gene>
<dbReference type="RefSeq" id="XP_003886201.1">
    <property type="nucleotide sequence ID" value="XM_003886152.1"/>
</dbReference>
<evidence type="ECO:0000313" key="4">
    <source>
        <dbReference type="Proteomes" id="UP000007494"/>
    </source>
</evidence>
<reference evidence="3" key="4">
    <citation type="journal article" date="2015" name="PLoS ONE">
        <title>Comprehensive Evaluation of Toxoplasma gondii VEG and Neospora caninum LIV Genomes with Tachyzoite Stage Transcriptome and Proteome Defines Novel Transcript Features.</title>
        <authorList>
            <person name="Ramaprasad A."/>
            <person name="Mourier T."/>
            <person name="Naeem R."/>
            <person name="Malas T.B."/>
            <person name="Moussa E."/>
            <person name="Panigrahi A."/>
            <person name="Vermont S.J."/>
            <person name="Otto T.D."/>
            <person name="Wastling J."/>
            <person name="Pain A."/>
        </authorList>
    </citation>
    <scope>NUCLEOTIDE SEQUENCE</scope>
    <source>
        <strain evidence="3">Liverpool</strain>
    </source>
</reference>
<dbReference type="GeneID" id="13445398"/>
<reference evidence="2" key="2">
    <citation type="submission" date="2011-03" db="EMBL/GenBank/DDBJ databases">
        <title>Comparative genomics and transcriptomics of Neospora caninum and Toxoplasma gondii.</title>
        <authorList>
            <person name="Reid A.J."/>
            <person name="Sohal A."/>
            <person name="Harris D."/>
            <person name="Quail M."/>
            <person name="Sanders M."/>
            <person name="Berriman M."/>
            <person name="Wastling J.M."/>
            <person name="Pain A."/>
        </authorList>
    </citation>
    <scope>NUCLEOTIDE SEQUENCE</scope>
    <source>
        <strain evidence="2">Liverpool</strain>
    </source>
</reference>
<proteinExistence type="predicted"/>